<keyword evidence="8" id="KW-1185">Reference proteome</keyword>
<evidence type="ECO:0000256" key="2">
    <source>
        <dbReference type="ARBA" id="ARBA00022692"/>
    </source>
</evidence>
<evidence type="ECO:0000256" key="1">
    <source>
        <dbReference type="ARBA" id="ARBA00004141"/>
    </source>
</evidence>
<gene>
    <name evidence="7" type="primary">mth2_12</name>
    <name evidence="7" type="ORF">NPIL_503881</name>
</gene>
<evidence type="ECO:0000313" key="8">
    <source>
        <dbReference type="Proteomes" id="UP000887013"/>
    </source>
</evidence>
<feature type="transmembrane region" description="Helical" evidence="5">
    <location>
        <begin position="414"/>
        <end position="435"/>
    </location>
</feature>
<comment type="caution">
    <text evidence="7">The sequence shown here is derived from an EMBL/GenBank/DDBJ whole genome shotgun (WGS) entry which is preliminary data.</text>
</comment>
<evidence type="ECO:0000313" key="7">
    <source>
        <dbReference type="EMBL" id="GFS92864.1"/>
    </source>
</evidence>
<dbReference type="Gene3D" id="1.20.1070.10">
    <property type="entry name" value="Rhodopsin 7-helix transmembrane proteins"/>
    <property type="match status" value="1"/>
</dbReference>
<dbReference type="EMBL" id="BMAW01005158">
    <property type="protein sequence ID" value="GFS92864.1"/>
    <property type="molecule type" value="Genomic_DNA"/>
</dbReference>
<dbReference type="InterPro" id="IPR017981">
    <property type="entry name" value="GPCR_2-like_7TM"/>
</dbReference>
<dbReference type="InterPro" id="IPR000832">
    <property type="entry name" value="GPCR_2_secretin-like"/>
</dbReference>
<dbReference type="OrthoDB" id="6425212at2759"/>
<evidence type="ECO:0000259" key="6">
    <source>
        <dbReference type="PROSITE" id="PS50261"/>
    </source>
</evidence>
<keyword evidence="3 5" id="KW-1133">Transmembrane helix</keyword>
<feature type="transmembrane region" description="Helical" evidence="5">
    <location>
        <begin position="387"/>
        <end position="408"/>
    </location>
</feature>
<dbReference type="Proteomes" id="UP000887013">
    <property type="component" value="Unassembled WGS sequence"/>
</dbReference>
<keyword evidence="7" id="KW-0675">Receptor</keyword>
<keyword evidence="2 5" id="KW-0812">Transmembrane</keyword>
<dbReference type="PANTHER" id="PTHR45902:SF4">
    <property type="entry name" value="G-PROTEIN COUPLED RECEPTORS FAMILY 2 PROFILE 2 DOMAIN-CONTAINING PROTEIN"/>
    <property type="match status" value="1"/>
</dbReference>
<evidence type="ECO:0000256" key="5">
    <source>
        <dbReference type="SAM" id="Phobius"/>
    </source>
</evidence>
<accession>A0A8X6N3Y7</accession>
<dbReference type="CDD" id="cd15039">
    <property type="entry name" value="7tmB3_Methuselah-like"/>
    <property type="match status" value="1"/>
</dbReference>
<dbReference type="AlphaFoldDB" id="A0A8X6N3Y7"/>
<feature type="transmembrane region" description="Helical" evidence="5">
    <location>
        <begin position="292"/>
        <end position="313"/>
    </location>
</feature>
<feature type="domain" description="G-protein coupled receptors family 2 profile 2" evidence="6">
    <location>
        <begin position="181"/>
        <end position="438"/>
    </location>
</feature>
<feature type="transmembrane region" description="Helical" evidence="5">
    <location>
        <begin position="342"/>
        <end position="367"/>
    </location>
</feature>
<comment type="subcellular location">
    <subcellularLocation>
        <location evidence="1">Membrane</location>
        <topology evidence="1">Multi-pass membrane protein</topology>
    </subcellularLocation>
</comment>
<feature type="transmembrane region" description="Helical" evidence="5">
    <location>
        <begin position="187"/>
        <end position="207"/>
    </location>
</feature>
<dbReference type="GO" id="GO:0004930">
    <property type="term" value="F:G protein-coupled receptor activity"/>
    <property type="evidence" value="ECO:0007669"/>
    <property type="project" value="InterPro"/>
</dbReference>
<dbReference type="PANTHER" id="PTHR45902">
    <property type="entry name" value="LATROPHILIN RECEPTOR-LIKE PROTEIN A"/>
    <property type="match status" value="1"/>
</dbReference>
<feature type="transmembrane region" description="Helical" evidence="5">
    <location>
        <begin position="214"/>
        <end position="233"/>
    </location>
</feature>
<dbReference type="PROSITE" id="PS50261">
    <property type="entry name" value="G_PROTEIN_RECEP_F2_4"/>
    <property type="match status" value="1"/>
</dbReference>
<protein>
    <submittedName>
        <fullName evidence="7">G-protein coupled receptor Mth2</fullName>
    </submittedName>
</protein>
<keyword evidence="4 5" id="KW-0472">Membrane</keyword>
<name>A0A8X6N3Y7_NEPPI</name>
<reference evidence="7" key="1">
    <citation type="submission" date="2020-08" db="EMBL/GenBank/DDBJ databases">
        <title>Multicomponent nature underlies the extraordinary mechanical properties of spider dragline silk.</title>
        <authorList>
            <person name="Kono N."/>
            <person name="Nakamura H."/>
            <person name="Mori M."/>
            <person name="Yoshida Y."/>
            <person name="Ohtoshi R."/>
            <person name="Malay A.D."/>
            <person name="Moran D.A.P."/>
            <person name="Tomita M."/>
            <person name="Numata K."/>
            <person name="Arakawa K."/>
        </authorList>
    </citation>
    <scope>NUCLEOTIDE SEQUENCE</scope>
</reference>
<evidence type="ECO:0000256" key="3">
    <source>
        <dbReference type="ARBA" id="ARBA00022989"/>
    </source>
</evidence>
<dbReference type="GO" id="GO:0016020">
    <property type="term" value="C:membrane"/>
    <property type="evidence" value="ECO:0007669"/>
    <property type="project" value="UniProtKB-SubCell"/>
</dbReference>
<evidence type="ECO:0000256" key="4">
    <source>
        <dbReference type="ARBA" id="ARBA00023136"/>
    </source>
</evidence>
<sequence>MEHLLKILQSVYIFNFIFICGWTIPSIGSSLNTQNSLYDANTSTTSAASIDNLTHSNPSDCRVENIGLEDVKFINKNKMYIPAYNINMLWSERKIIVNNDTICFNCSDELKREIFRQCSKWMNSADEFNTLRNCSALVCNDLKQPGTFKLRNGILLNGIPSINSNDLNSTDDENILFSYPVIMMGKIGSLISIIALTCHLLTFCLVPTLRNLPGYNLASLSLAFLLGYSFVLISQIPEVLGVFCIVSAVLQVQFLLTAFFCMNVMAFDVWRSLKLATTKLTICSYNKKRNHFIIYSIYSWGMPLIITSISVVIDNIEGVPSWIKPDFGRWDICWITNSIPKAVFFCIPAYTLTLANGVFFVMSTFIIRSNTMKNVSDEQKQTARLNFILYARLGLMMGVTWLIGIIGIITKESILWIIFDLLNSLQGLFILLLFTCSRKVFKHVREKINIGSP</sequence>
<dbReference type="InterPro" id="IPR053231">
    <property type="entry name" value="GPCR_LN-TM7"/>
</dbReference>
<proteinExistence type="predicted"/>
<dbReference type="Pfam" id="PF00002">
    <property type="entry name" value="7tm_2"/>
    <property type="match status" value="1"/>
</dbReference>
<feature type="transmembrane region" description="Helical" evidence="5">
    <location>
        <begin position="239"/>
        <end position="271"/>
    </location>
</feature>
<dbReference type="GO" id="GO:0007166">
    <property type="term" value="P:cell surface receptor signaling pathway"/>
    <property type="evidence" value="ECO:0007669"/>
    <property type="project" value="InterPro"/>
</dbReference>
<feature type="transmembrane region" description="Helical" evidence="5">
    <location>
        <begin position="12"/>
        <end position="31"/>
    </location>
</feature>
<organism evidence="7 8">
    <name type="scientific">Nephila pilipes</name>
    <name type="common">Giant wood spider</name>
    <name type="synonym">Nephila maculata</name>
    <dbReference type="NCBI Taxonomy" id="299642"/>
    <lineage>
        <taxon>Eukaryota</taxon>
        <taxon>Metazoa</taxon>
        <taxon>Ecdysozoa</taxon>
        <taxon>Arthropoda</taxon>
        <taxon>Chelicerata</taxon>
        <taxon>Arachnida</taxon>
        <taxon>Araneae</taxon>
        <taxon>Araneomorphae</taxon>
        <taxon>Entelegynae</taxon>
        <taxon>Araneoidea</taxon>
        <taxon>Nephilidae</taxon>
        <taxon>Nephila</taxon>
    </lineage>
</organism>